<dbReference type="Pfam" id="PF13602">
    <property type="entry name" value="ADH_zinc_N_2"/>
    <property type="match status" value="1"/>
</dbReference>
<dbReference type="Gene3D" id="1.10.1200.10">
    <property type="entry name" value="ACP-like"/>
    <property type="match status" value="1"/>
</dbReference>
<dbReference type="GO" id="GO:0016491">
    <property type="term" value="F:oxidoreductase activity"/>
    <property type="evidence" value="ECO:0007669"/>
    <property type="project" value="UniProtKB-KW"/>
</dbReference>
<sequence>MGIIPTPELGYEASGVVTAVGRDVTIVRTGDRVCAHVIGSHATLVRTRGYMCAAMPDNVSFEEGAAMPVVLTTAYHALVNLARLRSGQSVLIHAAAGGVGQAAIQLTQHLGSTVYATVITQEKRELIMSQYGLPAEHIFYSRDTSFAMAVKHVTGGRGVDCVLNSLAGELLRESFYCLAPLGIMVEIGSRDVIDNTRLDMRPFSRSNTLTCFTLLDLVNEAPDIMGEATRGTFDLVRKGALKSPHPLKVLPVSQIQDAFRLMQSGKHVGKLVLSFQEDSQVPIKRGYQSLNLKLNPDSTYLLVGGLGGLGRSLARLLFNSGARNLAFISRSGASKGDSRTLLDELSQRGAFVKAYRADVADATSLRSALASSCLQDLPPIKGVLQLAMLLSDSPFETMTHDQWVESTRPKIQGSWNLHRYFDHGHALDFFVNLSSISGIIGNKGQSNYAAGCTFQDAIAHQRRLEGLKGVSIDLGIMLDVGVVAEKGSTGDLKRWEEVLGVREPLFHALMKTVIDGQQQMGDTRTTPFPTQVCVGLGTAEAPLNAVGSSAAEGTTTAEGETGGAGLDVKSRLSSASSKSEAAEIVTDGLIAKIADILQIATLEVDTSRPIYLYGVDSLVAMEMRNWARREMDAQIAIFDILEAVPITQLAAKIAGRSKLVNSE</sequence>
<dbReference type="GO" id="GO:1901336">
    <property type="term" value="P:lactone biosynthetic process"/>
    <property type="evidence" value="ECO:0007669"/>
    <property type="project" value="UniProtKB-ARBA"/>
</dbReference>
<name>A0A1Q8R9M5_9PEZI</name>
<evidence type="ECO:0000256" key="6">
    <source>
        <dbReference type="SAM" id="MobiDB-lite"/>
    </source>
</evidence>
<keyword evidence="5" id="KW-0511">Multifunctional enzyme</keyword>
<evidence type="ECO:0000256" key="4">
    <source>
        <dbReference type="ARBA" id="ARBA00023002"/>
    </source>
</evidence>
<dbReference type="InterPro" id="IPR006162">
    <property type="entry name" value="Ppantetheine_attach_site"/>
</dbReference>
<protein>
    <submittedName>
        <fullName evidence="8">Lovastatin diketide synthase LovF 20</fullName>
    </submittedName>
</protein>
<organism evidence="8 9">
    <name type="scientific">Colletotrichum chlorophyti</name>
    <dbReference type="NCBI Taxonomy" id="708187"/>
    <lineage>
        <taxon>Eukaryota</taxon>
        <taxon>Fungi</taxon>
        <taxon>Dikarya</taxon>
        <taxon>Ascomycota</taxon>
        <taxon>Pezizomycotina</taxon>
        <taxon>Sordariomycetes</taxon>
        <taxon>Hypocreomycetidae</taxon>
        <taxon>Glomerellales</taxon>
        <taxon>Glomerellaceae</taxon>
        <taxon>Colletotrichum</taxon>
    </lineage>
</organism>
<dbReference type="SMART" id="SM00829">
    <property type="entry name" value="PKS_ER"/>
    <property type="match status" value="1"/>
</dbReference>
<dbReference type="SUPFAM" id="SSF50129">
    <property type="entry name" value="GroES-like"/>
    <property type="match status" value="1"/>
</dbReference>
<dbReference type="CDD" id="cd05274">
    <property type="entry name" value="KR_FAS_SDR_x"/>
    <property type="match status" value="1"/>
</dbReference>
<proteinExistence type="predicted"/>
<dbReference type="PROSITE" id="PS50075">
    <property type="entry name" value="CARRIER"/>
    <property type="match status" value="1"/>
</dbReference>
<dbReference type="InterPro" id="IPR013968">
    <property type="entry name" value="PKS_KR"/>
</dbReference>
<keyword evidence="9" id="KW-1185">Reference proteome</keyword>
<dbReference type="AlphaFoldDB" id="A0A1Q8R9M5"/>
<gene>
    <name evidence="8" type="ORF">CCHL11_09405</name>
</gene>
<dbReference type="Pfam" id="PF23297">
    <property type="entry name" value="ACP_SdgA_C"/>
    <property type="match status" value="1"/>
</dbReference>
<feature type="domain" description="Carrier" evidence="7">
    <location>
        <begin position="580"/>
        <end position="657"/>
    </location>
</feature>
<dbReference type="InterPro" id="IPR009081">
    <property type="entry name" value="PP-bd_ACP"/>
</dbReference>
<dbReference type="STRING" id="708187.A0A1Q8R9M5"/>
<evidence type="ECO:0000256" key="5">
    <source>
        <dbReference type="ARBA" id="ARBA00023268"/>
    </source>
</evidence>
<dbReference type="Pfam" id="PF08659">
    <property type="entry name" value="KR"/>
    <property type="match status" value="1"/>
</dbReference>
<keyword evidence="3" id="KW-0808">Transferase</keyword>
<dbReference type="GO" id="GO:0004312">
    <property type="term" value="F:fatty acid synthase activity"/>
    <property type="evidence" value="ECO:0007669"/>
    <property type="project" value="TreeGrafter"/>
</dbReference>
<dbReference type="Gene3D" id="3.40.50.720">
    <property type="entry name" value="NAD(P)-binding Rossmann-like Domain"/>
    <property type="match status" value="2"/>
</dbReference>
<dbReference type="InterPro" id="IPR011032">
    <property type="entry name" value="GroES-like_sf"/>
</dbReference>
<dbReference type="InterPro" id="IPR036291">
    <property type="entry name" value="NAD(P)-bd_dom_sf"/>
</dbReference>
<feature type="region of interest" description="Disordered" evidence="6">
    <location>
        <begin position="548"/>
        <end position="568"/>
    </location>
</feature>
<dbReference type="GO" id="GO:0044550">
    <property type="term" value="P:secondary metabolite biosynthetic process"/>
    <property type="evidence" value="ECO:0007669"/>
    <property type="project" value="UniProtKB-ARBA"/>
</dbReference>
<keyword evidence="4" id="KW-0560">Oxidoreductase</keyword>
<feature type="compositionally biased region" description="Low complexity" evidence="6">
    <location>
        <begin position="548"/>
        <end position="559"/>
    </location>
</feature>
<dbReference type="InterPro" id="IPR036736">
    <property type="entry name" value="ACP-like_sf"/>
</dbReference>
<evidence type="ECO:0000256" key="1">
    <source>
        <dbReference type="ARBA" id="ARBA00022450"/>
    </source>
</evidence>
<dbReference type="SUPFAM" id="SSF47336">
    <property type="entry name" value="ACP-like"/>
    <property type="match status" value="1"/>
</dbReference>
<dbReference type="SUPFAM" id="SSF51735">
    <property type="entry name" value="NAD(P)-binding Rossmann-fold domains"/>
    <property type="match status" value="2"/>
</dbReference>
<evidence type="ECO:0000259" key="7">
    <source>
        <dbReference type="PROSITE" id="PS50075"/>
    </source>
</evidence>
<dbReference type="Gene3D" id="3.90.180.10">
    <property type="entry name" value="Medium-chain alcohol dehydrogenases, catalytic domain"/>
    <property type="match status" value="1"/>
</dbReference>
<dbReference type="SMART" id="SM00823">
    <property type="entry name" value="PKS_PP"/>
    <property type="match status" value="1"/>
</dbReference>
<dbReference type="InterPro" id="IPR057326">
    <property type="entry name" value="KR_dom"/>
</dbReference>
<dbReference type="GO" id="GO:0031177">
    <property type="term" value="F:phosphopantetheine binding"/>
    <property type="evidence" value="ECO:0007669"/>
    <property type="project" value="InterPro"/>
</dbReference>
<evidence type="ECO:0000256" key="3">
    <source>
        <dbReference type="ARBA" id="ARBA00022679"/>
    </source>
</evidence>
<evidence type="ECO:0000313" key="9">
    <source>
        <dbReference type="Proteomes" id="UP000186583"/>
    </source>
</evidence>
<accession>A0A1Q8R9M5</accession>
<dbReference type="EMBL" id="MPGH01000265">
    <property type="protein sequence ID" value="OLN81058.1"/>
    <property type="molecule type" value="Genomic_DNA"/>
</dbReference>
<dbReference type="SMART" id="SM00822">
    <property type="entry name" value="PKS_KR"/>
    <property type="match status" value="1"/>
</dbReference>
<keyword evidence="1" id="KW-0596">Phosphopantetheine</keyword>
<keyword evidence="2" id="KW-0597">Phosphoprotein</keyword>
<evidence type="ECO:0000256" key="2">
    <source>
        <dbReference type="ARBA" id="ARBA00022553"/>
    </source>
</evidence>
<dbReference type="CDD" id="cd05195">
    <property type="entry name" value="enoyl_red"/>
    <property type="match status" value="1"/>
</dbReference>
<dbReference type="GO" id="GO:0006633">
    <property type="term" value="P:fatty acid biosynthetic process"/>
    <property type="evidence" value="ECO:0007669"/>
    <property type="project" value="TreeGrafter"/>
</dbReference>
<dbReference type="PANTHER" id="PTHR43775">
    <property type="entry name" value="FATTY ACID SYNTHASE"/>
    <property type="match status" value="1"/>
</dbReference>
<dbReference type="PROSITE" id="PS00012">
    <property type="entry name" value="PHOSPHOPANTETHEINE"/>
    <property type="match status" value="1"/>
</dbReference>
<dbReference type="Proteomes" id="UP000186583">
    <property type="component" value="Unassembled WGS sequence"/>
</dbReference>
<dbReference type="PANTHER" id="PTHR43775:SF40">
    <property type="entry name" value="NORSOLORINIC ACID SYNTHASE STCA"/>
    <property type="match status" value="1"/>
</dbReference>
<dbReference type="InterPro" id="IPR020806">
    <property type="entry name" value="PKS_PP-bd"/>
</dbReference>
<comment type="caution">
    <text evidence="8">The sequence shown here is derived from an EMBL/GenBank/DDBJ whole genome shotgun (WGS) entry which is preliminary data.</text>
</comment>
<dbReference type="InterPro" id="IPR020843">
    <property type="entry name" value="ER"/>
</dbReference>
<reference evidence="8 9" key="1">
    <citation type="submission" date="2016-11" db="EMBL/GenBank/DDBJ databases">
        <title>Draft Genome Assembly of Colletotrichum chlorophyti a pathogen of herbaceous plants.</title>
        <authorList>
            <person name="Gan P."/>
            <person name="Narusaka M."/>
            <person name="Tsushima A."/>
            <person name="Narusaka Y."/>
            <person name="Takano Y."/>
            <person name="Shirasu K."/>
        </authorList>
    </citation>
    <scope>NUCLEOTIDE SEQUENCE [LARGE SCALE GENOMIC DNA]</scope>
    <source>
        <strain evidence="8 9">NTL11</strain>
    </source>
</reference>
<dbReference type="InterPro" id="IPR050091">
    <property type="entry name" value="PKS_NRPS_Biosynth_Enz"/>
</dbReference>
<evidence type="ECO:0000313" key="8">
    <source>
        <dbReference type="EMBL" id="OLN81058.1"/>
    </source>
</evidence>
<dbReference type="FunFam" id="3.40.50.720:FF:000209">
    <property type="entry name" value="Polyketide synthase Pks12"/>
    <property type="match status" value="1"/>
</dbReference>
<dbReference type="OrthoDB" id="4850501at2759"/>